<name>A0A1W1YDD2_9FLAO</name>
<dbReference type="PRINTS" id="PR00463">
    <property type="entry name" value="EP450I"/>
</dbReference>
<comment type="similarity">
    <text evidence="1 8">Belongs to the cytochrome P450 family.</text>
</comment>
<gene>
    <name evidence="9" type="ORF">SAMN05660703_0323</name>
</gene>
<dbReference type="AlphaFoldDB" id="A0A1W1YDD2"/>
<evidence type="ECO:0008006" key="11">
    <source>
        <dbReference type="Google" id="ProtNLM"/>
    </source>
</evidence>
<dbReference type="PANTHER" id="PTHR24291:SF50">
    <property type="entry name" value="BIFUNCTIONAL ALBAFLAVENONE MONOOXYGENASE_TERPENE SYNTHASE"/>
    <property type="match status" value="1"/>
</dbReference>
<dbReference type="InterPro" id="IPR036396">
    <property type="entry name" value="Cyt_P450_sf"/>
</dbReference>
<keyword evidence="6 8" id="KW-0503">Monooxygenase</keyword>
<dbReference type="EMBL" id="FWXO01000001">
    <property type="protein sequence ID" value="SMC34156.1"/>
    <property type="molecule type" value="Genomic_DNA"/>
</dbReference>
<dbReference type="Gene3D" id="1.10.630.10">
    <property type="entry name" value="Cytochrome P450"/>
    <property type="match status" value="1"/>
</dbReference>
<keyword evidence="2 7" id="KW-0349">Heme</keyword>
<evidence type="ECO:0000256" key="3">
    <source>
        <dbReference type="ARBA" id="ARBA00022723"/>
    </source>
</evidence>
<evidence type="ECO:0000256" key="8">
    <source>
        <dbReference type="RuleBase" id="RU000461"/>
    </source>
</evidence>
<organism evidence="9 10">
    <name type="scientific">Cellulophaga tyrosinoxydans</name>
    <dbReference type="NCBI Taxonomy" id="504486"/>
    <lineage>
        <taxon>Bacteria</taxon>
        <taxon>Pseudomonadati</taxon>
        <taxon>Bacteroidota</taxon>
        <taxon>Flavobacteriia</taxon>
        <taxon>Flavobacteriales</taxon>
        <taxon>Flavobacteriaceae</taxon>
        <taxon>Cellulophaga</taxon>
    </lineage>
</organism>
<dbReference type="PROSITE" id="PS00086">
    <property type="entry name" value="CYTOCHROME_P450"/>
    <property type="match status" value="1"/>
</dbReference>
<evidence type="ECO:0000256" key="7">
    <source>
        <dbReference type="PIRSR" id="PIRSR602401-1"/>
    </source>
</evidence>
<dbReference type="GO" id="GO:0016705">
    <property type="term" value="F:oxidoreductase activity, acting on paired donors, with incorporation or reduction of molecular oxygen"/>
    <property type="evidence" value="ECO:0007669"/>
    <property type="project" value="InterPro"/>
</dbReference>
<dbReference type="GO" id="GO:0020037">
    <property type="term" value="F:heme binding"/>
    <property type="evidence" value="ECO:0007669"/>
    <property type="project" value="InterPro"/>
</dbReference>
<dbReference type="OrthoDB" id="9764248at2"/>
<keyword evidence="4 8" id="KW-0560">Oxidoreductase</keyword>
<dbReference type="STRING" id="504486.SAMN05660703_0323"/>
<proteinExistence type="inferred from homology"/>
<dbReference type="RefSeq" id="WP_084059622.1">
    <property type="nucleotide sequence ID" value="NZ_FWXO01000001.1"/>
</dbReference>
<dbReference type="InterPro" id="IPR002401">
    <property type="entry name" value="Cyt_P450_E_grp-I"/>
</dbReference>
<protein>
    <recommendedName>
        <fullName evidence="11">Cytochrome P450</fullName>
    </recommendedName>
</protein>
<dbReference type="PANTHER" id="PTHR24291">
    <property type="entry name" value="CYTOCHROME P450 FAMILY 4"/>
    <property type="match status" value="1"/>
</dbReference>
<dbReference type="Proteomes" id="UP000192360">
    <property type="component" value="Unassembled WGS sequence"/>
</dbReference>
<feature type="binding site" description="axial binding residue" evidence="7">
    <location>
        <position position="391"/>
    </location>
    <ligand>
        <name>heme</name>
        <dbReference type="ChEBI" id="CHEBI:30413"/>
    </ligand>
    <ligandPart>
        <name>Fe</name>
        <dbReference type="ChEBI" id="CHEBI:18248"/>
    </ligandPart>
</feature>
<evidence type="ECO:0000256" key="1">
    <source>
        <dbReference type="ARBA" id="ARBA00010617"/>
    </source>
</evidence>
<dbReference type="GO" id="GO:0004497">
    <property type="term" value="F:monooxygenase activity"/>
    <property type="evidence" value="ECO:0007669"/>
    <property type="project" value="UniProtKB-KW"/>
</dbReference>
<evidence type="ECO:0000313" key="10">
    <source>
        <dbReference type="Proteomes" id="UP000192360"/>
    </source>
</evidence>
<keyword evidence="3 7" id="KW-0479">Metal-binding</keyword>
<keyword evidence="5 7" id="KW-0408">Iron</keyword>
<dbReference type="InterPro" id="IPR017972">
    <property type="entry name" value="Cyt_P450_CS"/>
</dbReference>
<reference evidence="9 10" key="1">
    <citation type="submission" date="2017-04" db="EMBL/GenBank/DDBJ databases">
        <authorList>
            <person name="Afonso C.L."/>
            <person name="Miller P.J."/>
            <person name="Scott M.A."/>
            <person name="Spackman E."/>
            <person name="Goraichik I."/>
            <person name="Dimitrov K.M."/>
            <person name="Suarez D.L."/>
            <person name="Swayne D.E."/>
        </authorList>
    </citation>
    <scope>NUCLEOTIDE SEQUENCE [LARGE SCALE GENOMIC DNA]</scope>
    <source>
        <strain evidence="9 10">DSM 21164</strain>
    </source>
</reference>
<dbReference type="InterPro" id="IPR050196">
    <property type="entry name" value="Cytochrome_P450_Monoox"/>
</dbReference>
<dbReference type="GO" id="GO:0005506">
    <property type="term" value="F:iron ion binding"/>
    <property type="evidence" value="ECO:0007669"/>
    <property type="project" value="InterPro"/>
</dbReference>
<dbReference type="SUPFAM" id="SSF48264">
    <property type="entry name" value="Cytochrome P450"/>
    <property type="match status" value="1"/>
</dbReference>
<evidence type="ECO:0000256" key="4">
    <source>
        <dbReference type="ARBA" id="ARBA00023002"/>
    </source>
</evidence>
<evidence type="ECO:0000313" key="9">
    <source>
        <dbReference type="EMBL" id="SMC34156.1"/>
    </source>
</evidence>
<keyword evidence="10" id="KW-1185">Reference proteome</keyword>
<dbReference type="Pfam" id="PF00067">
    <property type="entry name" value="p450"/>
    <property type="match status" value="1"/>
</dbReference>
<evidence type="ECO:0000256" key="5">
    <source>
        <dbReference type="ARBA" id="ARBA00023004"/>
    </source>
</evidence>
<accession>A0A1W1YDD2</accession>
<dbReference type="InterPro" id="IPR001128">
    <property type="entry name" value="Cyt_P450"/>
</dbReference>
<evidence type="ECO:0000256" key="6">
    <source>
        <dbReference type="ARBA" id="ARBA00023033"/>
    </source>
</evidence>
<evidence type="ECO:0000256" key="2">
    <source>
        <dbReference type="ARBA" id="ARBA00022617"/>
    </source>
</evidence>
<sequence>MHKTPIVSQFEVLRNSARILKNPLPFHHENFTKHGDIFRVKIGPNKEIAFTRNARLIKHLLQTQHKKYHKSTLQTQDLAKYIGHGILTSNGEHWRVHRRMVQPAFHKKKLSNLMGTILAAVKTEINHIEPNKTLDVHSLMSNLAFQVVAKSLFSNEDIQEEMGRLQSITESNQRMLIKEMRQPYLKWWFQWNGSLKNHHQLADEGRDILHRLIEERRISPVEKDDLLDMLLQAKYEDGTSMSKDQLIDEVLILFTAGHETTANALSFLLFLLAKNPEIQEKAFEEISGISLDGEDILIKITSLTYIQQCIEEALRMYPPAYIIDRVAIEDDEFEGMAIPKDTTILMSIYELHRSADFWMAPNTFNPDRFDASKKKEYQEYYYPFGAGPRMCVGNNFAMYEMMLTVAVVLSTYKISTEMLQVTINPLISLKPAEVKLKFSPRE</sequence>
<dbReference type="PRINTS" id="PR00385">
    <property type="entry name" value="P450"/>
</dbReference>
<comment type="cofactor">
    <cofactor evidence="7">
        <name>heme</name>
        <dbReference type="ChEBI" id="CHEBI:30413"/>
    </cofactor>
</comment>